<dbReference type="PANTHER" id="PTHR16675">
    <property type="entry name" value="MHC CLASS I-RELATED"/>
    <property type="match status" value="1"/>
</dbReference>
<keyword evidence="5" id="KW-0325">Glycoprotein</keyword>
<dbReference type="InterPro" id="IPR003006">
    <property type="entry name" value="Ig/MHC_CS"/>
</dbReference>
<evidence type="ECO:0000256" key="3">
    <source>
        <dbReference type="ARBA" id="ARBA00023136"/>
    </source>
</evidence>
<comment type="subcellular location">
    <subcellularLocation>
        <location evidence="1">Membrane</location>
    </subcellularLocation>
</comment>
<dbReference type="PROSITE" id="PS00290">
    <property type="entry name" value="IG_MHC"/>
    <property type="match status" value="1"/>
</dbReference>
<feature type="transmembrane region" description="Helical" evidence="6">
    <location>
        <begin position="222"/>
        <end position="244"/>
    </location>
</feature>
<proteinExistence type="predicted"/>
<organism evidence="8 9">
    <name type="scientific">Eleutherodactylus coqui</name>
    <name type="common">Puerto Rican coqui</name>
    <dbReference type="NCBI Taxonomy" id="57060"/>
    <lineage>
        <taxon>Eukaryota</taxon>
        <taxon>Metazoa</taxon>
        <taxon>Chordata</taxon>
        <taxon>Craniata</taxon>
        <taxon>Vertebrata</taxon>
        <taxon>Euteleostomi</taxon>
        <taxon>Amphibia</taxon>
        <taxon>Batrachia</taxon>
        <taxon>Anura</taxon>
        <taxon>Neobatrachia</taxon>
        <taxon>Hyloidea</taxon>
        <taxon>Eleutherodactylidae</taxon>
        <taxon>Eleutherodactylinae</taxon>
        <taxon>Eleutherodactylus</taxon>
        <taxon>Eleutherodactylus</taxon>
    </lineage>
</organism>
<keyword evidence="9" id="KW-1185">Reference proteome</keyword>
<dbReference type="InterPro" id="IPR011161">
    <property type="entry name" value="MHC_I-like_Ag-recog"/>
</dbReference>
<keyword evidence="3 6" id="KW-0472">Membrane</keyword>
<dbReference type="EMBL" id="WNTK01004429">
    <property type="protein sequence ID" value="KAG9464433.1"/>
    <property type="molecule type" value="Genomic_DNA"/>
</dbReference>
<dbReference type="AlphaFoldDB" id="A0A8J6BKD3"/>
<evidence type="ECO:0000256" key="6">
    <source>
        <dbReference type="SAM" id="Phobius"/>
    </source>
</evidence>
<accession>A0A8J6BKD3</accession>
<evidence type="ECO:0000256" key="4">
    <source>
        <dbReference type="ARBA" id="ARBA00023157"/>
    </source>
</evidence>
<dbReference type="SUPFAM" id="SSF54452">
    <property type="entry name" value="MHC antigen-recognition domain"/>
    <property type="match status" value="1"/>
</dbReference>
<sequence length="289" mass="32841">MCTPYSYTCNTLTHIHTLYDLFSFFVCAGFHFVQVFTACKLRDDNSSEGFLKYTYDGNQSMYLDVPTATYIPTMPGAEIATQRWNSPSIRMGEIHKKELENICVERLVRFTDHGREYLERKVRPGVKVMRREPGEVTMLHCLVYGFYPRAVDVKWMKNRTDEVPTYQTTHVLPNPDGTYQIRVSVEVIPQEGDSYSCYVDHSSLEEPLLVDWDPEQEVPLSVIISVGVISVLVLIAVVVGVVIYRMTRGLPAEMKKSSATAVTAVAEDRDLLCMSMRPPLLPPARLTSR</sequence>
<dbReference type="SMART" id="SM00407">
    <property type="entry name" value="IGc1"/>
    <property type="match status" value="1"/>
</dbReference>
<dbReference type="InterPro" id="IPR013783">
    <property type="entry name" value="Ig-like_fold"/>
</dbReference>
<dbReference type="InterPro" id="IPR050208">
    <property type="entry name" value="MHC_class-I_related"/>
</dbReference>
<keyword evidence="4" id="KW-1015">Disulfide bond</keyword>
<dbReference type="InterPro" id="IPR003597">
    <property type="entry name" value="Ig_C1-set"/>
</dbReference>
<evidence type="ECO:0000313" key="8">
    <source>
        <dbReference type="EMBL" id="KAG9464433.1"/>
    </source>
</evidence>
<dbReference type="InterPro" id="IPR007110">
    <property type="entry name" value="Ig-like_dom"/>
</dbReference>
<dbReference type="InterPro" id="IPR037055">
    <property type="entry name" value="MHC_I-like_Ag-recog_sf"/>
</dbReference>
<dbReference type="Proteomes" id="UP000770717">
    <property type="component" value="Unassembled WGS sequence"/>
</dbReference>
<dbReference type="InterPro" id="IPR036179">
    <property type="entry name" value="Ig-like_dom_sf"/>
</dbReference>
<dbReference type="Gene3D" id="3.30.500.10">
    <property type="entry name" value="MHC class I-like antigen recognition-like"/>
    <property type="match status" value="1"/>
</dbReference>
<protein>
    <recommendedName>
        <fullName evidence="7">Ig-like domain-containing protein</fullName>
    </recommendedName>
</protein>
<name>A0A8J6BKD3_ELECQ</name>
<dbReference type="PANTHER" id="PTHR16675:SF235">
    <property type="entry name" value="SHKT DOMAIN-CONTAINING PROTEIN"/>
    <property type="match status" value="1"/>
</dbReference>
<keyword evidence="6" id="KW-1133">Transmembrane helix</keyword>
<dbReference type="GO" id="GO:0009897">
    <property type="term" value="C:external side of plasma membrane"/>
    <property type="evidence" value="ECO:0007669"/>
    <property type="project" value="TreeGrafter"/>
</dbReference>
<dbReference type="PROSITE" id="PS50835">
    <property type="entry name" value="IG_LIKE"/>
    <property type="match status" value="1"/>
</dbReference>
<dbReference type="OrthoDB" id="10043043at2759"/>
<evidence type="ECO:0000256" key="5">
    <source>
        <dbReference type="ARBA" id="ARBA00023180"/>
    </source>
</evidence>
<dbReference type="GO" id="GO:0006955">
    <property type="term" value="P:immune response"/>
    <property type="evidence" value="ECO:0007669"/>
    <property type="project" value="TreeGrafter"/>
</dbReference>
<dbReference type="Pfam" id="PF07654">
    <property type="entry name" value="C1-set"/>
    <property type="match status" value="1"/>
</dbReference>
<dbReference type="InterPro" id="IPR011162">
    <property type="entry name" value="MHC_I/II-like_Ag-recog"/>
</dbReference>
<dbReference type="GO" id="GO:0005615">
    <property type="term" value="C:extracellular space"/>
    <property type="evidence" value="ECO:0007669"/>
    <property type="project" value="TreeGrafter"/>
</dbReference>
<keyword evidence="6" id="KW-0812">Transmembrane</keyword>
<evidence type="ECO:0000256" key="2">
    <source>
        <dbReference type="ARBA" id="ARBA00022729"/>
    </source>
</evidence>
<evidence type="ECO:0000313" key="9">
    <source>
        <dbReference type="Proteomes" id="UP000770717"/>
    </source>
</evidence>
<keyword evidence="2" id="KW-0732">Signal</keyword>
<comment type="caution">
    <text evidence="8">The sequence shown here is derived from an EMBL/GenBank/DDBJ whole genome shotgun (WGS) entry which is preliminary data.</text>
</comment>
<dbReference type="Gene3D" id="2.60.40.10">
    <property type="entry name" value="Immunoglobulins"/>
    <property type="match status" value="1"/>
</dbReference>
<dbReference type="FunFam" id="2.60.40.10:FF:000204">
    <property type="entry name" value="Major histocompatibility complex, class I-related protein"/>
    <property type="match status" value="1"/>
</dbReference>
<feature type="domain" description="Ig-like" evidence="7">
    <location>
        <begin position="124"/>
        <end position="211"/>
    </location>
</feature>
<evidence type="ECO:0000259" key="7">
    <source>
        <dbReference type="PROSITE" id="PS50835"/>
    </source>
</evidence>
<dbReference type="Pfam" id="PF00129">
    <property type="entry name" value="MHC_I"/>
    <property type="match status" value="1"/>
</dbReference>
<gene>
    <name evidence="8" type="ORF">GDO78_019932</name>
</gene>
<evidence type="ECO:0000256" key="1">
    <source>
        <dbReference type="ARBA" id="ARBA00004370"/>
    </source>
</evidence>
<reference evidence="8" key="1">
    <citation type="thesis" date="2020" institute="ProQuest LLC" country="789 East Eisenhower Parkway, Ann Arbor, MI, USA">
        <title>Comparative Genomics and Chromosome Evolution.</title>
        <authorList>
            <person name="Mudd A.B."/>
        </authorList>
    </citation>
    <scope>NUCLEOTIDE SEQUENCE</scope>
    <source>
        <strain evidence="8">HN-11 Male</strain>
        <tissue evidence="8">Kidney and liver</tissue>
    </source>
</reference>
<dbReference type="SUPFAM" id="SSF48726">
    <property type="entry name" value="Immunoglobulin"/>
    <property type="match status" value="1"/>
</dbReference>